<accession>A0A8H3LSL8</accession>
<evidence type="ECO:0000313" key="2">
    <source>
        <dbReference type="EMBL" id="GES92334.1"/>
    </source>
</evidence>
<dbReference type="Proteomes" id="UP000615446">
    <property type="component" value="Unassembled WGS sequence"/>
</dbReference>
<evidence type="ECO:0000256" key="1">
    <source>
        <dbReference type="SAM" id="Phobius"/>
    </source>
</evidence>
<evidence type="ECO:0008006" key="4">
    <source>
        <dbReference type="Google" id="ProtNLM"/>
    </source>
</evidence>
<comment type="caution">
    <text evidence="2">The sequence shown here is derived from an EMBL/GenBank/DDBJ whole genome shotgun (WGS) entry which is preliminary data.</text>
</comment>
<name>A0A8H3LSL8_9GLOM</name>
<dbReference type="EMBL" id="BLAL01000215">
    <property type="protein sequence ID" value="GES92334.1"/>
    <property type="molecule type" value="Genomic_DNA"/>
</dbReference>
<keyword evidence="1" id="KW-0472">Membrane</keyword>
<keyword evidence="1" id="KW-0812">Transmembrane</keyword>
<proteinExistence type="predicted"/>
<dbReference type="OrthoDB" id="2393420at2759"/>
<sequence>MSTHSNSHFVINFLRAVSISTTVAVLIVYAINLFDIIKEIQHIQDTNHNIYEIYNGINIPSNNISNINRLSTFLS</sequence>
<evidence type="ECO:0000313" key="3">
    <source>
        <dbReference type="Proteomes" id="UP000615446"/>
    </source>
</evidence>
<gene>
    <name evidence="2" type="ORF">RCL2_001911800</name>
</gene>
<keyword evidence="1" id="KW-1133">Transmembrane helix</keyword>
<dbReference type="AlphaFoldDB" id="A0A8H3LSL8"/>
<feature type="transmembrane region" description="Helical" evidence="1">
    <location>
        <begin position="12"/>
        <end position="34"/>
    </location>
</feature>
<reference evidence="2" key="1">
    <citation type="submission" date="2019-10" db="EMBL/GenBank/DDBJ databases">
        <title>Conservation and host-specific expression of non-tandemly repeated heterogenous ribosome RNA gene in arbuscular mycorrhizal fungi.</title>
        <authorList>
            <person name="Maeda T."/>
            <person name="Kobayashi Y."/>
            <person name="Nakagawa T."/>
            <person name="Ezawa T."/>
            <person name="Yamaguchi K."/>
            <person name="Bino T."/>
            <person name="Nishimoto Y."/>
            <person name="Shigenobu S."/>
            <person name="Kawaguchi M."/>
        </authorList>
    </citation>
    <scope>NUCLEOTIDE SEQUENCE</scope>
    <source>
        <strain evidence="2">HR1</strain>
    </source>
</reference>
<organism evidence="2 3">
    <name type="scientific">Rhizophagus clarus</name>
    <dbReference type="NCBI Taxonomy" id="94130"/>
    <lineage>
        <taxon>Eukaryota</taxon>
        <taxon>Fungi</taxon>
        <taxon>Fungi incertae sedis</taxon>
        <taxon>Mucoromycota</taxon>
        <taxon>Glomeromycotina</taxon>
        <taxon>Glomeromycetes</taxon>
        <taxon>Glomerales</taxon>
        <taxon>Glomeraceae</taxon>
        <taxon>Rhizophagus</taxon>
    </lineage>
</organism>
<protein>
    <recommendedName>
        <fullName evidence="4">Nematode cuticle collagen N-terminal domain-containing protein</fullName>
    </recommendedName>
</protein>